<protein>
    <submittedName>
        <fullName evidence="3">Jasmonate O-methyltransferase</fullName>
    </submittedName>
</protein>
<evidence type="ECO:0000313" key="3">
    <source>
        <dbReference type="EnsemblPlants" id="EMT04236"/>
    </source>
</evidence>
<keyword evidence="1" id="KW-0479">Metal-binding</keyword>
<reference evidence="3" key="1">
    <citation type="submission" date="2015-06" db="UniProtKB">
        <authorList>
            <consortium name="EnsemblPlants"/>
        </authorList>
    </citation>
    <scope>IDENTIFICATION</scope>
</reference>
<dbReference type="EnsemblPlants" id="EMT04236">
    <property type="protein sequence ID" value="EMT04236"/>
    <property type="gene ID" value="F775_19442"/>
</dbReference>
<dbReference type="InterPro" id="IPR042086">
    <property type="entry name" value="MeTrfase_capping"/>
</dbReference>
<dbReference type="Pfam" id="PF03492">
    <property type="entry name" value="Methyltransf_7"/>
    <property type="match status" value="3"/>
</dbReference>
<name>M8AIE2_AEGTA</name>
<dbReference type="AlphaFoldDB" id="M8AIE2"/>
<dbReference type="SUPFAM" id="SSF53335">
    <property type="entry name" value="S-adenosyl-L-methionine-dependent methyltransferases"/>
    <property type="match status" value="1"/>
</dbReference>
<dbReference type="Gene3D" id="3.40.50.150">
    <property type="entry name" value="Vaccinia Virus protein VP39"/>
    <property type="match status" value="3"/>
</dbReference>
<dbReference type="PANTHER" id="PTHR31009">
    <property type="entry name" value="S-ADENOSYL-L-METHIONINE:CARBOXYL METHYLTRANSFERASE FAMILY PROTEIN"/>
    <property type="match status" value="1"/>
</dbReference>
<keyword evidence="2" id="KW-0460">Magnesium</keyword>
<dbReference type="Gene3D" id="1.10.1200.270">
    <property type="entry name" value="Methyltransferase, alpha-helical capping domain"/>
    <property type="match status" value="3"/>
</dbReference>
<dbReference type="InterPro" id="IPR005299">
    <property type="entry name" value="MeTrfase_7"/>
</dbReference>
<proteinExistence type="predicted"/>
<organism evidence="3">
    <name type="scientific">Aegilops tauschii</name>
    <name type="common">Tausch's goatgrass</name>
    <name type="synonym">Aegilops squarrosa</name>
    <dbReference type="NCBI Taxonomy" id="37682"/>
    <lineage>
        <taxon>Eukaryota</taxon>
        <taxon>Viridiplantae</taxon>
        <taxon>Streptophyta</taxon>
        <taxon>Embryophyta</taxon>
        <taxon>Tracheophyta</taxon>
        <taxon>Spermatophyta</taxon>
        <taxon>Magnoliopsida</taxon>
        <taxon>Liliopsida</taxon>
        <taxon>Poales</taxon>
        <taxon>Poaceae</taxon>
        <taxon>BOP clade</taxon>
        <taxon>Pooideae</taxon>
        <taxon>Triticodae</taxon>
        <taxon>Triticeae</taxon>
        <taxon>Triticinae</taxon>
        <taxon>Aegilops</taxon>
    </lineage>
</organism>
<sequence length="407" mass="46007">MSGPCSTSMAGLLLLLTFSGAGCPGPWPDVRGLEAMKEASGVRMVTGNGENSYAANSRLQEKAILETRPVLRKAIQEVCTSLSARRSTMVVADLGCSSGPNNLSFISDVIGAVHSCTRKSEEERRVVEVQFFLNDLPGNDFNLVFRSLEQFEDLGGKDTPPFYVAGLPRSYYRKLFPSRSVHFFHSSYSLMWRSKLKIGTKYLNDILSRYKNTPEWSESFTMQSCKQFNLLPWITDWEVPEELSSCTHLNEGNIYIGKTTPPMVIKLFQEQFKKDFELFLTLRFKELGRVEKEKLDSFNVPYYTPSVKEVRELINKSRLFDIEHARLFESNWDPQDDLDGDVVLDYAGSGANVANCIRAVMEPLIVDHFGEDIIDDLFVVFASIVAKHLEKAKAKYPIIVLSLKKAM</sequence>
<dbReference type="InterPro" id="IPR029063">
    <property type="entry name" value="SAM-dependent_MTases_sf"/>
</dbReference>
<dbReference type="GO" id="GO:0008168">
    <property type="term" value="F:methyltransferase activity"/>
    <property type="evidence" value="ECO:0007669"/>
    <property type="project" value="InterPro"/>
</dbReference>
<dbReference type="ExpressionAtlas" id="M8AIE2">
    <property type="expression patterns" value="baseline"/>
</dbReference>
<accession>M8AIE2</accession>
<dbReference type="GO" id="GO:0046872">
    <property type="term" value="F:metal ion binding"/>
    <property type="evidence" value="ECO:0007669"/>
    <property type="project" value="UniProtKB-KW"/>
</dbReference>
<evidence type="ECO:0000256" key="2">
    <source>
        <dbReference type="ARBA" id="ARBA00022842"/>
    </source>
</evidence>
<evidence type="ECO:0000256" key="1">
    <source>
        <dbReference type="ARBA" id="ARBA00022723"/>
    </source>
</evidence>